<proteinExistence type="predicted"/>
<evidence type="ECO:0000313" key="2">
    <source>
        <dbReference type="Proteomes" id="UP000745859"/>
    </source>
</evidence>
<protein>
    <submittedName>
        <fullName evidence="1">Uncharacterized protein</fullName>
    </submittedName>
</protein>
<organism evidence="1 2">
    <name type="scientific">Wenyingzhuangia heitensis</name>
    <dbReference type="NCBI Taxonomy" id="1487859"/>
    <lineage>
        <taxon>Bacteria</taxon>
        <taxon>Pseudomonadati</taxon>
        <taxon>Bacteroidota</taxon>
        <taxon>Flavobacteriia</taxon>
        <taxon>Flavobacteriales</taxon>
        <taxon>Flavobacteriaceae</taxon>
        <taxon>Wenyingzhuangia</taxon>
    </lineage>
</organism>
<evidence type="ECO:0000313" key="1">
    <source>
        <dbReference type="EMBL" id="NIJ45558.1"/>
    </source>
</evidence>
<keyword evidence="2" id="KW-1185">Reference proteome</keyword>
<name>A0ABX0UB83_9FLAO</name>
<accession>A0ABX0UB83</accession>
<gene>
    <name evidence="1" type="ORF">FHR24_002026</name>
</gene>
<dbReference type="EMBL" id="JAASQL010000002">
    <property type="protein sequence ID" value="NIJ45558.1"/>
    <property type="molecule type" value="Genomic_DNA"/>
</dbReference>
<sequence>MAREMYSYTLTILEKVSFDLDLFVNELNKATKRLLPHEVGELQLWLNRFVFMHPHLEPARKLITS</sequence>
<reference evidence="1 2" key="1">
    <citation type="submission" date="2020-03" db="EMBL/GenBank/DDBJ databases">
        <title>Genomic Encyclopedia of Type Strains, Phase IV (KMG-IV): sequencing the most valuable type-strain genomes for metagenomic binning, comparative biology and taxonomic classification.</title>
        <authorList>
            <person name="Goeker M."/>
        </authorList>
    </citation>
    <scope>NUCLEOTIDE SEQUENCE [LARGE SCALE GENOMIC DNA]</scope>
    <source>
        <strain evidence="1 2">DSM 101599</strain>
    </source>
</reference>
<comment type="caution">
    <text evidence="1">The sequence shown here is derived from an EMBL/GenBank/DDBJ whole genome shotgun (WGS) entry which is preliminary data.</text>
</comment>
<dbReference type="Proteomes" id="UP000745859">
    <property type="component" value="Unassembled WGS sequence"/>
</dbReference>
<dbReference type="RefSeq" id="WP_167187840.1">
    <property type="nucleotide sequence ID" value="NZ_JAASQL010000002.1"/>
</dbReference>